<sequence length="93" mass="10466">MLADVSYRKDVAQQYGVQPILSLLLDVYNLRKQPGGAMQLSTAEVALAEMVWLFFNGIPEFPKDTTEGRKQKLENDRFLAEAAAGINEKETLY</sequence>
<evidence type="ECO:0000313" key="2">
    <source>
        <dbReference type="Proteomes" id="UP000007264"/>
    </source>
</evidence>
<dbReference type="EMBL" id="AGSI01000024">
    <property type="protein sequence ID" value="EIE18394.1"/>
    <property type="molecule type" value="Genomic_DNA"/>
</dbReference>
<name>I0YJ25_COCSC</name>
<protein>
    <submittedName>
        <fullName evidence="1">Uncharacterized protein</fullName>
    </submittedName>
</protein>
<accession>I0YJ25</accession>
<proteinExistence type="predicted"/>
<comment type="caution">
    <text evidence="1">The sequence shown here is derived from an EMBL/GenBank/DDBJ whole genome shotgun (WGS) entry which is preliminary data.</text>
</comment>
<dbReference type="KEGG" id="csl:COCSUDRAFT_60358"/>
<dbReference type="Proteomes" id="UP000007264">
    <property type="component" value="Unassembled WGS sequence"/>
</dbReference>
<gene>
    <name evidence="1" type="ORF">COCSUDRAFT_60358</name>
</gene>
<dbReference type="GeneID" id="17036305"/>
<keyword evidence="2" id="KW-1185">Reference proteome</keyword>
<evidence type="ECO:0000313" key="1">
    <source>
        <dbReference type="EMBL" id="EIE18394.1"/>
    </source>
</evidence>
<dbReference type="AlphaFoldDB" id="I0YJ25"/>
<organism evidence="1 2">
    <name type="scientific">Coccomyxa subellipsoidea (strain C-169)</name>
    <name type="common">Green microalga</name>
    <dbReference type="NCBI Taxonomy" id="574566"/>
    <lineage>
        <taxon>Eukaryota</taxon>
        <taxon>Viridiplantae</taxon>
        <taxon>Chlorophyta</taxon>
        <taxon>core chlorophytes</taxon>
        <taxon>Trebouxiophyceae</taxon>
        <taxon>Trebouxiophyceae incertae sedis</taxon>
        <taxon>Coccomyxaceae</taxon>
        <taxon>Coccomyxa</taxon>
        <taxon>Coccomyxa subellipsoidea</taxon>
    </lineage>
</organism>
<reference evidence="1 2" key="1">
    <citation type="journal article" date="2012" name="Genome Biol.">
        <title>The genome of the polar eukaryotic microalga coccomyxa subellipsoidea reveals traits of cold adaptation.</title>
        <authorList>
            <person name="Blanc G."/>
            <person name="Agarkova I."/>
            <person name="Grimwood J."/>
            <person name="Kuo A."/>
            <person name="Brueggeman A."/>
            <person name="Dunigan D."/>
            <person name="Gurnon J."/>
            <person name="Ladunga I."/>
            <person name="Lindquist E."/>
            <person name="Lucas S."/>
            <person name="Pangilinan J."/>
            <person name="Proschold T."/>
            <person name="Salamov A."/>
            <person name="Schmutz J."/>
            <person name="Weeks D."/>
            <person name="Yamada T."/>
            <person name="Claverie J.M."/>
            <person name="Grigoriev I."/>
            <person name="Van Etten J."/>
            <person name="Lomsadze A."/>
            <person name="Borodovsky M."/>
        </authorList>
    </citation>
    <scope>NUCLEOTIDE SEQUENCE [LARGE SCALE GENOMIC DNA]</scope>
    <source>
        <strain evidence="1 2">C-169</strain>
    </source>
</reference>
<dbReference type="RefSeq" id="XP_005642938.1">
    <property type="nucleotide sequence ID" value="XM_005642881.1"/>
</dbReference>